<evidence type="ECO:0000256" key="1">
    <source>
        <dbReference type="SAM" id="Phobius"/>
    </source>
</evidence>
<feature type="transmembrane region" description="Helical" evidence="1">
    <location>
        <begin position="65"/>
        <end position="84"/>
    </location>
</feature>
<organism evidence="2 3">
    <name type="scientific">Streptomyces sulfonofaciens</name>
    <dbReference type="NCBI Taxonomy" id="68272"/>
    <lineage>
        <taxon>Bacteria</taxon>
        <taxon>Bacillati</taxon>
        <taxon>Actinomycetota</taxon>
        <taxon>Actinomycetes</taxon>
        <taxon>Kitasatosporales</taxon>
        <taxon>Streptomycetaceae</taxon>
        <taxon>Streptomyces</taxon>
    </lineage>
</organism>
<evidence type="ECO:0000313" key="2">
    <source>
        <dbReference type="EMBL" id="GHH83566.1"/>
    </source>
</evidence>
<accession>A0A919GGJ6</accession>
<gene>
    <name evidence="2" type="ORF">GCM10018793_45970</name>
</gene>
<proteinExistence type="predicted"/>
<reference evidence="2" key="2">
    <citation type="submission" date="2020-09" db="EMBL/GenBank/DDBJ databases">
        <authorList>
            <person name="Sun Q."/>
            <person name="Ohkuma M."/>
        </authorList>
    </citation>
    <scope>NUCLEOTIDE SEQUENCE</scope>
    <source>
        <strain evidence="2">JCM 5069</strain>
    </source>
</reference>
<dbReference type="RefSeq" id="WP_189935033.1">
    <property type="nucleotide sequence ID" value="NZ_BNCD01000014.1"/>
</dbReference>
<feature type="transmembrane region" description="Helical" evidence="1">
    <location>
        <begin position="17"/>
        <end position="35"/>
    </location>
</feature>
<protein>
    <submittedName>
        <fullName evidence="2">Uncharacterized protein</fullName>
    </submittedName>
</protein>
<keyword evidence="1" id="KW-0472">Membrane</keyword>
<sequence length="113" mass="12570">MATGVWPGDGIRTADRAWRWAAFLVVIADLALTAFEIRHYRAAYDDCGLDRHACRQGVTHHLDGSHTWMVIAAVPLIVALFLPLKQRTTPWRIACVAVLALCFLARLILMAST</sequence>
<dbReference type="EMBL" id="BNCD01000014">
    <property type="protein sequence ID" value="GHH83566.1"/>
    <property type="molecule type" value="Genomic_DNA"/>
</dbReference>
<dbReference type="AlphaFoldDB" id="A0A919GGJ6"/>
<name>A0A919GGJ6_9ACTN</name>
<keyword evidence="1" id="KW-0812">Transmembrane</keyword>
<keyword evidence="3" id="KW-1185">Reference proteome</keyword>
<comment type="caution">
    <text evidence="2">The sequence shown here is derived from an EMBL/GenBank/DDBJ whole genome shotgun (WGS) entry which is preliminary data.</text>
</comment>
<keyword evidence="1" id="KW-1133">Transmembrane helix</keyword>
<evidence type="ECO:0000313" key="3">
    <source>
        <dbReference type="Proteomes" id="UP000603708"/>
    </source>
</evidence>
<dbReference type="Proteomes" id="UP000603708">
    <property type="component" value="Unassembled WGS sequence"/>
</dbReference>
<reference evidence="2" key="1">
    <citation type="journal article" date="2014" name="Int. J. Syst. Evol. Microbiol.">
        <title>Complete genome sequence of Corynebacterium casei LMG S-19264T (=DSM 44701T), isolated from a smear-ripened cheese.</title>
        <authorList>
            <consortium name="US DOE Joint Genome Institute (JGI-PGF)"/>
            <person name="Walter F."/>
            <person name="Albersmeier A."/>
            <person name="Kalinowski J."/>
            <person name="Ruckert C."/>
        </authorList>
    </citation>
    <scope>NUCLEOTIDE SEQUENCE</scope>
    <source>
        <strain evidence="2">JCM 5069</strain>
    </source>
</reference>
<feature type="transmembrane region" description="Helical" evidence="1">
    <location>
        <begin position="90"/>
        <end position="109"/>
    </location>
</feature>